<organism evidence="2 3">
    <name type="scientific">Potamilus streckersoni</name>
    <dbReference type="NCBI Taxonomy" id="2493646"/>
    <lineage>
        <taxon>Eukaryota</taxon>
        <taxon>Metazoa</taxon>
        <taxon>Spiralia</taxon>
        <taxon>Lophotrochozoa</taxon>
        <taxon>Mollusca</taxon>
        <taxon>Bivalvia</taxon>
        <taxon>Autobranchia</taxon>
        <taxon>Heteroconchia</taxon>
        <taxon>Palaeoheterodonta</taxon>
        <taxon>Unionida</taxon>
        <taxon>Unionoidea</taxon>
        <taxon>Unionidae</taxon>
        <taxon>Ambleminae</taxon>
        <taxon>Lampsilini</taxon>
        <taxon>Potamilus</taxon>
    </lineage>
</organism>
<evidence type="ECO:0000313" key="3">
    <source>
        <dbReference type="Proteomes" id="UP001195483"/>
    </source>
</evidence>
<dbReference type="EMBL" id="JAEAOA010002242">
    <property type="protein sequence ID" value="KAK3609611.1"/>
    <property type="molecule type" value="Genomic_DNA"/>
</dbReference>
<reference evidence="2" key="3">
    <citation type="submission" date="2023-05" db="EMBL/GenBank/DDBJ databases">
        <authorList>
            <person name="Smith C.H."/>
        </authorList>
    </citation>
    <scope>NUCLEOTIDE SEQUENCE</scope>
    <source>
        <strain evidence="2">CHS0354</strain>
        <tissue evidence="2">Mantle</tissue>
    </source>
</reference>
<evidence type="ECO:0000313" key="2">
    <source>
        <dbReference type="EMBL" id="KAK3609611.1"/>
    </source>
</evidence>
<keyword evidence="3" id="KW-1185">Reference proteome</keyword>
<dbReference type="GO" id="GO:0008028">
    <property type="term" value="F:monocarboxylic acid transmembrane transporter activity"/>
    <property type="evidence" value="ECO:0007669"/>
    <property type="project" value="TreeGrafter"/>
</dbReference>
<dbReference type="PANTHER" id="PTHR11360:SF286">
    <property type="entry name" value="GH22266P"/>
    <property type="match status" value="1"/>
</dbReference>
<accession>A0AAE0TG53</accession>
<proteinExistence type="predicted"/>
<keyword evidence="1" id="KW-0472">Membrane</keyword>
<dbReference type="SUPFAM" id="SSF103473">
    <property type="entry name" value="MFS general substrate transporter"/>
    <property type="match status" value="1"/>
</dbReference>
<sequence>MSQSQDPKKIIKSEESIYSEGSLVDYLPVPPDGGYGWVIVFASFLCNVIVDGIGYSFGIFLSEFVSYFNETRSKVSLVGSLLCGVYMCVGPIVSGLTNTFGCRVVTIAGSIISTVAFILAGFSPDINILMLTYGVMGGKYLLDS</sequence>
<feature type="transmembrane region" description="Helical" evidence="1">
    <location>
        <begin position="35"/>
        <end position="61"/>
    </location>
</feature>
<dbReference type="Proteomes" id="UP001195483">
    <property type="component" value="Unassembled WGS sequence"/>
</dbReference>
<gene>
    <name evidence="2" type="ORF">CHS0354_038612</name>
</gene>
<feature type="transmembrane region" description="Helical" evidence="1">
    <location>
        <begin position="73"/>
        <end position="92"/>
    </location>
</feature>
<dbReference type="InterPro" id="IPR050327">
    <property type="entry name" value="Proton-linked_MCT"/>
</dbReference>
<keyword evidence="1" id="KW-0812">Transmembrane</keyword>
<feature type="transmembrane region" description="Helical" evidence="1">
    <location>
        <begin position="104"/>
        <end position="122"/>
    </location>
</feature>
<protein>
    <submittedName>
        <fullName evidence="2">Uncharacterized protein</fullName>
    </submittedName>
</protein>
<reference evidence="2" key="2">
    <citation type="journal article" date="2021" name="Genome Biol. Evol.">
        <title>Developing a high-quality reference genome for a parasitic bivalve with doubly uniparental inheritance (Bivalvia: Unionida).</title>
        <authorList>
            <person name="Smith C.H."/>
        </authorList>
    </citation>
    <scope>NUCLEOTIDE SEQUENCE</scope>
    <source>
        <strain evidence="2">CHS0354</strain>
        <tissue evidence="2">Mantle</tissue>
    </source>
</reference>
<dbReference type="InterPro" id="IPR036259">
    <property type="entry name" value="MFS_trans_sf"/>
</dbReference>
<comment type="caution">
    <text evidence="2">The sequence shown here is derived from an EMBL/GenBank/DDBJ whole genome shotgun (WGS) entry which is preliminary data.</text>
</comment>
<reference evidence="2" key="1">
    <citation type="journal article" date="2021" name="Genome Biol. Evol.">
        <title>A High-Quality Reference Genome for a Parasitic Bivalve with Doubly Uniparental Inheritance (Bivalvia: Unionida).</title>
        <authorList>
            <person name="Smith C.H."/>
        </authorList>
    </citation>
    <scope>NUCLEOTIDE SEQUENCE</scope>
    <source>
        <strain evidence="2">CHS0354</strain>
    </source>
</reference>
<keyword evidence="1" id="KW-1133">Transmembrane helix</keyword>
<evidence type="ECO:0000256" key="1">
    <source>
        <dbReference type="SAM" id="Phobius"/>
    </source>
</evidence>
<dbReference type="AlphaFoldDB" id="A0AAE0TG53"/>
<dbReference type="Gene3D" id="1.20.1250.20">
    <property type="entry name" value="MFS general substrate transporter like domains"/>
    <property type="match status" value="1"/>
</dbReference>
<dbReference type="PANTHER" id="PTHR11360">
    <property type="entry name" value="MONOCARBOXYLATE TRANSPORTER"/>
    <property type="match status" value="1"/>
</dbReference>
<name>A0AAE0TG53_9BIVA</name>